<evidence type="ECO:0000259" key="8">
    <source>
        <dbReference type="PROSITE" id="PS50928"/>
    </source>
</evidence>
<organism evidence="9 10">
    <name type="scientific">Pisciglobus halotolerans</name>
    <dbReference type="NCBI Taxonomy" id="745365"/>
    <lineage>
        <taxon>Bacteria</taxon>
        <taxon>Bacillati</taxon>
        <taxon>Bacillota</taxon>
        <taxon>Bacilli</taxon>
        <taxon>Lactobacillales</taxon>
        <taxon>Carnobacteriaceae</taxon>
    </lineage>
</organism>
<feature type="transmembrane region" description="Helical" evidence="7">
    <location>
        <begin position="160"/>
        <end position="182"/>
    </location>
</feature>
<dbReference type="OrthoDB" id="2168559at2"/>
<evidence type="ECO:0000256" key="5">
    <source>
        <dbReference type="ARBA" id="ARBA00022989"/>
    </source>
</evidence>
<accession>A0A1I3AVP0</accession>
<keyword evidence="6 7" id="KW-0472">Membrane</keyword>
<evidence type="ECO:0000256" key="4">
    <source>
        <dbReference type="ARBA" id="ARBA00022692"/>
    </source>
</evidence>
<dbReference type="Pfam" id="PF00528">
    <property type="entry name" value="BPD_transp_1"/>
    <property type="match status" value="1"/>
</dbReference>
<feature type="transmembrane region" description="Helical" evidence="7">
    <location>
        <begin position="263"/>
        <end position="283"/>
    </location>
</feature>
<keyword evidence="5 7" id="KW-1133">Transmembrane helix</keyword>
<feature type="transmembrane region" description="Helical" evidence="7">
    <location>
        <begin position="107"/>
        <end position="127"/>
    </location>
</feature>
<proteinExistence type="inferred from homology"/>
<dbReference type="CDD" id="cd06261">
    <property type="entry name" value="TM_PBP2"/>
    <property type="match status" value="1"/>
</dbReference>
<dbReference type="EMBL" id="FOQE01000002">
    <property type="protein sequence ID" value="SFH53819.1"/>
    <property type="molecule type" value="Genomic_DNA"/>
</dbReference>
<dbReference type="InterPro" id="IPR051393">
    <property type="entry name" value="ABC_transporter_permease"/>
</dbReference>
<protein>
    <submittedName>
        <fullName evidence="9">Carbohydrate ABC transporter membrane protein 1, CUT1 family</fullName>
    </submittedName>
</protein>
<dbReference type="GO" id="GO:0005886">
    <property type="term" value="C:plasma membrane"/>
    <property type="evidence" value="ECO:0007669"/>
    <property type="project" value="UniProtKB-SubCell"/>
</dbReference>
<evidence type="ECO:0000256" key="1">
    <source>
        <dbReference type="ARBA" id="ARBA00004651"/>
    </source>
</evidence>
<dbReference type="Gene3D" id="1.10.3720.10">
    <property type="entry name" value="MetI-like"/>
    <property type="match status" value="1"/>
</dbReference>
<name>A0A1I3AVP0_9LACT</name>
<evidence type="ECO:0000313" key="10">
    <source>
        <dbReference type="Proteomes" id="UP000198668"/>
    </source>
</evidence>
<dbReference type="PROSITE" id="PS50928">
    <property type="entry name" value="ABC_TM1"/>
    <property type="match status" value="1"/>
</dbReference>
<evidence type="ECO:0000256" key="3">
    <source>
        <dbReference type="ARBA" id="ARBA00022475"/>
    </source>
</evidence>
<evidence type="ECO:0000256" key="7">
    <source>
        <dbReference type="RuleBase" id="RU363032"/>
    </source>
</evidence>
<keyword evidence="4 7" id="KW-0812">Transmembrane</keyword>
<feature type="transmembrane region" description="Helical" evidence="7">
    <location>
        <begin position="212"/>
        <end position="230"/>
    </location>
</feature>
<dbReference type="PANTHER" id="PTHR30193:SF37">
    <property type="entry name" value="INNER MEMBRANE ABC TRANSPORTER PERMEASE PROTEIN YCJO"/>
    <property type="match status" value="1"/>
</dbReference>
<dbReference type="SUPFAM" id="SSF160964">
    <property type="entry name" value="MalF N-terminal region-like"/>
    <property type="match status" value="1"/>
</dbReference>
<feature type="transmembrane region" description="Helical" evidence="7">
    <location>
        <begin position="73"/>
        <end position="95"/>
    </location>
</feature>
<reference evidence="9 10" key="1">
    <citation type="submission" date="2016-10" db="EMBL/GenBank/DDBJ databases">
        <authorList>
            <person name="de Groot N.N."/>
        </authorList>
    </citation>
    <scope>NUCLEOTIDE SEQUENCE [LARGE SCALE GENOMIC DNA]</scope>
    <source>
        <strain evidence="9 10">DSM 27630</strain>
    </source>
</reference>
<dbReference type="AlphaFoldDB" id="A0A1I3AVP0"/>
<feature type="domain" description="ABC transmembrane type-1" evidence="8">
    <location>
        <begin position="69"/>
        <end position="284"/>
    </location>
</feature>
<dbReference type="GO" id="GO:0055085">
    <property type="term" value="P:transmembrane transport"/>
    <property type="evidence" value="ECO:0007669"/>
    <property type="project" value="InterPro"/>
</dbReference>
<dbReference type="InterPro" id="IPR035906">
    <property type="entry name" value="MetI-like_sf"/>
</dbReference>
<sequence>MKSKKAPYFFIAPALILLFFFSILPIFIALIISFTDMSLAGLADYSRINFMGVENYTNILSDPSFRQSILNTIYYVIIGVPLVVALSMGIAILINMGKGKFFSFMRLIFYSPSITNIVAIAIVWSFLFNPSDSIGLFNRLLHTIGLGPIAWLQDPRIAKLSLIILAVWRGIGINMLIFSAALTNIPKTMYEAAELDGATQLQQIRYITIPQLKFSTFFVIVTTLIGWLQFFEEPFVMTEGGPLNSTLSVSLFIYRNGFQLNNFGYAAAGSLILFVVIIIATLFQMKIQRKEEENTI</sequence>
<evidence type="ECO:0000256" key="2">
    <source>
        <dbReference type="ARBA" id="ARBA00022448"/>
    </source>
</evidence>
<gene>
    <name evidence="9" type="ORF">SAMN04489868_10218</name>
</gene>
<dbReference type="RefSeq" id="WP_092090803.1">
    <property type="nucleotide sequence ID" value="NZ_FOQE01000002.1"/>
</dbReference>
<comment type="similarity">
    <text evidence="7">Belongs to the binding-protein-dependent transport system permease family.</text>
</comment>
<dbReference type="InterPro" id="IPR000515">
    <property type="entry name" value="MetI-like"/>
</dbReference>
<keyword evidence="3" id="KW-1003">Cell membrane</keyword>
<dbReference type="SUPFAM" id="SSF161098">
    <property type="entry name" value="MetI-like"/>
    <property type="match status" value="1"/>
</dbReference>
<dbReference type="Proteomes" id="UP000198668">
    <property type="component" value="Unassembled WGS sequence"/>
</dbReference>
<comment type="subcellular location">
    <subcellularLocation>
        <location evidence="1 7">Cell membrane</location>
        <topology evidence="1 7">Multi-pass membrane protein</topology>
    </subcellularLocation>
</comment>
<evidence type="ECO:0000313" key="9">
    <source>
        <dbReference type="EMBL" id="SFH53819.1"/>
    </source>
</evidence>
<feature type="transmembrane region" description="Helical" evidence="7">
    <location>
        <begin position="7"/>
        <end position="32"/>
    </location>
</feature>
<evidence type="ECO:0000256" key="6">
    <source>
        <dbReference type="ARBA" id="ARBA00023136"/>
    </source>
</evidence>
<dbReference type="PANTHER" id="PTHR30193">
    <property type="entry name" value="ABC TRANSPORTER PERMEASE PROTEIN"/>
    <property type="match status" value="1"/>
</dbReference>
<keyword evidence="2 7" id="KW-0813">Transport</keyword>
<keyword evidence="10" id="KW-1185">Reference proteome</keyword>